<dbReference type="PROSITE" id="PS50943">
    <property type="entry name" value="HTH_CROC1"/>
    <property type="match status" value="1"/>
</dbReference>
<sequence>MDDLNLKTENAEFGQYLRSVRQTKKISIRQLAKAVSKTPTYISDIEKGNNKPPERELLDRIIAELHLEEFPDIRNKLYDLAAKERKDVPADIKEYLMENESILKIIRTAKESPNEKQIWAKVSQII</sequence>
<evidence type="ECO:0000313" key="3">
    <source>
        <dbReference type="Proteomes" id="UP001298753"/>
    </source>
</evidence>
<dbReference type="Gene3D" id="1.10.260.40">
    <property type="entry name" value="lambda repressor-like DNA-binding domains"/>
    <property type="match status" value="1"/>
</dbReference>
<name>A0AAW4VTH0_9FIRM</name>
<dbReference type="EMBL" id="JAJEPX010000006">
    <property type="protein sequence ID" value="MCC2176201.1"/>
    <property type="molecule type" value="Genomic_DNA"/>
</dbReference>
<feature type="domain" description="HTH cro/C1-type" evidence="1">
    <location>
        <begin position="17"/>
        <end position="73"/>
    </location>
</feature>
<dbReference type="Pfam" id="PF13560">
    <property type="entry name" value="HTH_31"/>
    <property type="match status" value="1"/>
</dbReference>
<keyword evidence="3" id="KW-1185">Reference proteome</keyword>
<dbReference type="InterPro" id="IPR010982">
    <property type="entry name" value="Lambda_DNA-bd_dom_sf"/>
</dbReference>
<organism evidence="2 3">
    <name type="scientific">Agathobaculum butyriciproducens</name>
    <dbReference type="NCBI Taxonomy" id="1628085"/>
    <lineage>
        <taxon>Bacteria</taxon>
        <taxon>Bacillati</taxon>
        <taxon>Bacillota</taxon>
        <taxon>Clostridia</taxon>
        <taxon>Eubacteriales</taxon>
        <taxon>Butyricicoccaceae</taxon>
        <taxon>Agathobaculum</taxon>
    </lineage>
</organism>
<dbReference type="Proteomes" id="UP001298753">
    <property type="component" value="Unassembled WGS sequence"/>
</dbReference>
<dbReference type="SUPFAM" id="SSF47413">
    <property type="entry name" value="lambda repressor-like DNA-binding domains"/>
    <property type="match status" value="1"/>
</dbReference>
<gene>
    <name evidence="2" type="ORF">LKD22_03500</name>
</gene>
<dbReference type="SMART" id="SM00530">
    <property type="entry name" value="HTH_XRE"/>
    <property type="match status" value="1"/>
</dbReference>
<dbReference type="GeneID" id="98661380"/>
<evidence type="ECO:0000313" key="2">
    <source>
        <dbReference type="EMBL" id="MCC2176201.1"/>
    </source>
</evidence>
<dbReference type="InterPro" id="IPR001387">
    <property type="entry name" value="Cro/C1-type_HTH"/>
</dbReference>
<dbReference type="AlphaFoldDB" id="A0AAW4VTH0"/>
<accession>A0AAW4VTH0</accession>
<comment type="caution">
    <text evidence="2">The sequence shown here is derived from an EMBL/GenBank/DDBJ whole genome shotgun (WGS) entry which is preliminary data.</text>
</comment>
<dbReference type="GO" id="GO:0003677">
    <property type="term" value="F:DNA binding"/>
    <property type="evidence" value="ECO:0007669"/>
    <property type="project" value="InterPro"/>
</dbReference>
<evidence type="ECO:0000259" key="1">
    <source>
        <dbReference type="PROSITE" id="PS50943"/>
    </source>
</evidence>
<reference evidence="2 3" key="1">
    <citation type="submission" date="2021-10" db="EMBL/GenBank/DDBJ databases">
        <title>Anaerobic single-cell dispensing facilitates the cultivation of human gut bacteria.</title>
        <authorList>
            <person name="Afrizal A."/>
        </authorList>
    </citation>
    <scope>NUCLEOTIDE SEQUENCE [LARGE SCALE GENOMIC DNA]</scope>
    <source>
        <strain evidence="2 3">CLA-AA-H270</strain>
    </source>
</reference>
<dbReference type="RefSeq" id="WP_227600246.1">
    <property type="nucleotide sequence ID" value="NZ_JAJEPX010000006.1"/>
</dbReference>
<proteinExistence type="predicted"/>
<dbReference type="CDD" id="cd00093">
    <property type="entry name" value="HTH_XRE"/>
    <property type="match status" value="1"/>
</dbReference>
<protein>
    <submittedName>
        <fullName evidence="2">Helix-turn-helix domain-containing protein</fullName>
    </submittedName>
</protein>